<organism evidence="18 19">
    <name type="scientific">Symmachiella dynata</name>
    <dbReference type="NCBI Taxonomy" id="2527995"/>
    <lineage>
        <taxon>Bacteria</taxon>
        <taxon>Pseudomonadati</taxon>
        <taxon>Planctomycetota</taxon>
        <taxon>Planctomycetia</taxon>
        <taxon>Planctomycetales</taxon>
        <taxon>Planctomycetaceae</taxon>
        <taxon>Symmachiella</taxon>
    </lineage>
</organism>
<dbReference type="SUPFAM" id="SSF69075">
    <property type="entry name" value="Glutamyl tRNA-reductase dimerization domain"/>
    <property type="match status" value="1"/>
</dbReference>
<dbReference type="Gene3D" id="3.30.460.30">
    <property type="entry name" value="Glutamyl-tRNA reductase, N-terminal domain"/>
    <property type="match status" value="1"/>
</dbReference>
<dbReference type="InterPro" id="IPR018214">
    <property type="entry name" value="GluRdtase_CS"/>
</dbReference>
<feature type="domain" description="Glutamyl-tRNA reductase N-terminal" evidence="17">
    <location>
        <begin position="23"/>
        <end position="173"/>
    </location>
</feature>
<evidence type="ECO:0000256" key="4">
    <source>
        <dbReference type="ARBA" id="ARBA00022857"/>
    </source>
</evidence>
<dbReference type="CDD" id="cd05213">
    <property type="entry name" value="NAD_bind_Glutamyl_tRNA_reduct"/>
    <property type="match status" value="1"/>
</dbReference>
<dbReference type="EMBL" id="CP036276">
    <property type="protein sequence ID" value="QDU46802.1"/>
    <property type="molecule type" value="Genomic_DNA"/>
</dbReference>
<evidence type="ECO:0000256" key="3">
    <source>
        <dbReference type="ARBA" id="ARBA00012970"/>
    </source>
</evidence>
<feature type="binding site" evidence="9 11">
    <location>
        <begin position="131"/>
        <end position="133"/>
    </location>
    <ligand>
        <name>substrate</name>
    </ligand>
</feature>
<evidence type="ECO:0000256" key="1">
    <source>
        <dbReference type="ARBA" id="ARBA00005059"/>
    </source>
</evidence>
<dbReference type="Pfam" id="PF01488">
    <property type="entry name" value="Shikimate_DH"/>
    <property type="match status" value="1"/>
</dbReference>
<sequence>MFGAADTYDEILEPALNLQVVYCSHQGSDLTLREKLAISEEEKVRAYDHLRSQFPDSEFVVLSTCNRVELYTAQESKENIPTHQQLAGFFADFHAIPVDEFFDNLLERTGADAVRHLFSVASGVDSMVVGEPQIVSQVREAYATARVNQASGPMANAMFERALKVGKRIRTETGLAEGRISIASVAVGDFGKSIFDRFDDKQVLVIGAGEMAIETLRYLKEEGVRELVVVNRSVDRARELADEWGGTYVEYDQLDRLMATADIIVSTTGADRPIVTRERFAAVRQQSEYKQVFILDLGAPRDFESSVGDIDDNVFLYCIDDLEETCERNRKVRQKEIAAAQKIIDEETDEFMHAVYHRATGPIIRNLREKWRDVTDEELAWLFGRLGDMDDRERKIVEQWVNRLVNKLLHPPLEALKEEAREGTPHGLMDALRRLFHLRD</sequence>
<dbReference type="InterPro" id="IPR036453">
    <property type="entry name" value="GluRdtase_dimer_dom_sf"/>
</dbReference>
<dbReference type="SUPFAM" id="SSF51735">
    <property type="entry name" value="NAD(P)-binding Rossmann-fold domains"/>
    <property type="match status" value="1"/>
</dbReference>
<dbReference type="Gene3D" id="3.40.50.720">
    <property type="entry name" value="NAD(P)-binding Rossmann-like Domain"/>
    <property type="match status" value="1"/>
</dbReference>
<dbReference type="PANTHER" id="PTHR43013">
    <property type="entry name" value="GLUTAMYL-TRNA REDUCTASE"/>
    <property type="match status" value="1"/>
</dbReference>
<evidence type="ECO:0000259" key="16">
    <source>
        <dbReference type="Pfam" id="PF01488"/>
    </source>
</evidence>
<protein>
    <recommendedName>
        <fullName evidence="8 9">Glutamyl-tRNA reductase</fullName>
        <shortName evidence="9">GluTR</shortName>
        <ecNumber evidence="3 9">1.2.1.70</ecNumber>
    </recommendedName>
</protein>
<keyword evidence="5 9" id="KW-0560">Oxidoreductase</keyword>
<dbReference type="GO" id="GO:0050661">
    <property type="term" value="F:NADP binding"/>
    <property type="evidence" value="ECO:0007669"/>
    <property type="project" value="InterPro"/>
</dbReference>
<comment type="subunit">
    <text evidence="9">Homodimer.</text>
</comment>
<dbReference type="GO" id="GO:0008883">
    <property type="term" value="F:glutamyl-tRNA reductase activity"/>
    <property type="evidence" value="ECO:0007669"/>
    <property type="project" value="UniProtKB-UniRule"/>
</dbReference>
<comment type="miscellaneous">
    <text evidence="9">During catalysis, the active site Cys acts as a nucleophile attacking the alpha-carbonyl group of tRNA-bound glutamate with the formation of a thioester intermediate between enzyme and glutamate, and the concomitant release of tRNA(Glu). The thioester intermediate is finally reduced by direct hydride transfer from NADPH, to form the product GSA.</text>
</comment>
<dbReference type="KEGG" id="sdyn:Mal52_53240"/>
<dbReference type="InterPro" id="IPR006151">
    <property type="entry name" value="Shikm_DH/Glu-tRNA_Rdtase"/>
</dbReference>
<reference evidence="18 19" key="1">
    <citation type="submission" date="2019-02" db="EMBL/GenBank/DDBJ databases">
        <title>Deep-cultivation of Planctomycetes and their phenomic and genomic characterization uncovers novel biology.</title>
        <authorList>
            <person name="Wiegand S."/>
            <person name="Jogler M."/>
            <person name="Boedeker C."/>
            <person name="Pinto D."/>
            <person name="Vollmers J."/>
            <person name="Rivas-Marin E."/>
            <person name="Kohn T."/>
            <person name="Peeters S.H."/>
            <person name="Heuer A."/>
            <person name="Rast P."/>
            <person name="Oberbeckmann S."/>
            <person name="Bunk B."/>
            <person name="Jeske O."/>
            <person name="Meyerdierks A."/>
            <person name="Storesund J.E."/>
            <person name="Kallscheuer N."/>
            <person name="Luecker S."/>
            <person name="Lage O.M."/>
            <person name="Pohl T."/>
            <person name="Merkel B.J."/>
            <person name="Hornburger P."/>
            <person name="Mueller R.-W."/>
            <person name="Bruemmer F."/>
            <person name="Labrenz M."/>
            <person name="Spormann A.M."/>
            <person name="Op den Camp H."/>
            <person name="Overmann J."/>
            <person name="Amann R."/>
            <person name="Jetten M.S.M."/>
            <person name="Mascher T."/>
            <person name="Medema M.H."/>
            <person name="Devos D.P."/>
            <person name="Kaster A.-K."/>
            <person name="Ovreas L."/>
            <person name="Rohde M."/>
            <person name="Galperin M.Y."/>
            <person name="Jogler C."/>
        </authorList>
    </citation>
    <scope>NUCLEOTIDE SEQUENCE [LARGE SCALE GENOMIC DNA]</scope>
    <source>
        <strain evidence="18 19">Mal52</strain>
    </source>
</reference>
<feature type="domain" description="Tetrapyrrole biosynthesis glutamyl-tRNA reductase dimerisation" evidence="15">
    <location>
        <begin position="339"/>
        <end position="438"/>
    </location>
</feature>
<name>A0A517ZWC4_9PLAN</name>
<dbReference type="PIRSF" id="PIRSF000445">
    <property type="entry name" value="4pyrrol_synth_GluRdtase"/>
    <property type="match status" value="1"/>
</dbReference>
<dbReference type="FunFam" id="3.40.50.720:FF:000031">
    <property type="entry name" value="Glutamyl-tRNA reductase"/>
    <property type="match status" value="1"/>
</dbReference>
<comment type="catalytic activity">
    <reaction evidence="7 9 14">
        <text>(S)-4-amino-5-oxopentanoate + tRNA(Glu) + NADP(+) = L-glutamyl-tRNA(Glu) + NADPH + H(+)</text>
        <dbReference type="Rhea" id="RHEA:12344"/>
        <dbReference type="Rhea" id="RHEA-COMP:9663"/>
        <dbReference type="Rhea" id="RHEA-COMP:9680"/>
        <dbReference type="ChEBI" id="CHEBI:15378"/>
        <dbReference type="ChEBI" id="CHEBI:57501"/>
        <dbReference type="ChEBI" id="CHEBI:57783"/>
        <dbReference type="ChEBI" id="CHEBI:58349"/>
        <dbReference type="ChEBI" id="CHEBI:78442"/>
        <dbReference type="ChEBI" id="CHEBI:78520"/>
        <dbReference type="EC" id="1.2.1.70"/>
    </reaction>
</comment>
<dbReference type="InterPro" id="IPR015896">
    <property type="entry name" value="4pyrrol_synth_GluRdtase_dimer"/>
</dbReference>
<evidence type="ECO:0000256" key="10">
    <source>
        <dbReference type="PIRSR" id="PIRSR000445-1"/>
    </source>
</evidence>
<feature type="active site" description="Nucleophile" evidence="9 10">
    <location>
        <position position="65"/>
    </location>
</feature>
<dbReference type="GO" id="GO:0019353">
    <property type="term" value="P:protoporphyrinogen IX biosynthetic process from glutamate"/>
    <property type="evidence" value="ECO:0007669"/>
    <property type="project" value="TreeGrafter"/>
</dbReference>
<dbReference type="EC" id="1.2.1.70" evidence="3 9"/>
<comment type="function">
    <text evidence="9">Catalyzes the NADPH-dependent reduction of glutamyl-tRNA(Glu) to glutamate 1-semialdehyde (GSA).</text>
</comment>
<dbReference type="InterPro" id="IPR015895">
    <property type="entry name" value="4pyrrol_synth_GluRdtase_N"/>
</dbReference>
<evidence type="ECO:0000256" key="13">
    <source>
        <dbReference type="PIRSR" id="PIRSR000445-4"/>
    </source>
</evidence>
<evidence type="ECO:0000256" key="9">
    <source>
        <dbReference type="HAMAP-Rule" id="MF_00087"/>
    </source>
</evidence>
<evidence type="ECO:0000256" key="6">
    <source>
        <dbReference type="ARBA" id="ARBA00023244"/>
    </source>
</evidence>
<comment type="similarity">
    <text evidence="2 9 14">Belongs to the glutamyl-tRNA reductase family.</text>
</comment>
<evidence type="ECO:0000259" key="17">
    <source>
        <dbReference type="Pfam" id="PF05201"/>
    </source>
</evidence>
<dbReference type="Pfam" id="PF00745">
    <property type="entry name" value="GlutR_dimer"/>
    <property type="match status" value="1"/>
</dbReference>
<dbReference type="PANTHER" id="PTHR43013:SF1">
    <property type="entry name" value="GLUTAMYL-TRNA REDUCTASE"/>
    <property type="match status" value="1"/>
</dbReference>
<evidence type="ECO:0000256" key="2">
    <source>
        <dbReference type="ARBA" id="ARBA00005916"/>
    </source>
</evidence>
<evidence type="ECO:0000256" key="5">
    <source>
        <dbReference type="ARBA" id="ARBA00023002"/>
    </source>
</evidence>
<keyword evidence="4 9" id="KW-0521">NADP</keyword>
<comment type="domain">
    <text evidence="9">Possesses an unusual extended V-shaped dimeric structure with each monomer consisting of three distinct domains arranged along a curved 'spinal' alpha-helix. The N-terminal catalytic domain specifically recognizes the glutamate moiety of the substrate. The second domain is the NADPH-binding domain, and the third C-terminal domain is responsible for dimerization.</text>
</comment>
<evidence type="ECO:0000256" key="11">
    <source>
        <dbReference type="PIRSR" id="PIRSR000445-2"/>
    </source>
</evidence>
<feature type="binding site" evidence="9 12">
    <location>
        <begin position="207"/>
        <end position="212"/>
    </location>
    <ligand>
        <name>NADP(+)</name>
        <dbReference type="ChEBI" id="CHEBI:58349"/>
    </ligand>
</feature>
<evidence type="ECO:0000256" key="7">
    <source>
        <dbReference type="ARBA" id="ARBA00047464"/>
    </source>
</evidence>
<dbReference type="InterPro" id="IPR000343">
    <property type="entry name" value="4pyrrol_synth_GluRdtase"/>
</dbReference>
<feature type="binding site" evidence="9 11">
    <location>
        <position position="137"/>
    </location>
    <ligand>
        <name>substrate</name>
    </ligand>
</feature>
<feature type="binding site" evidence="9 11">
    <location>
        <position position="126"/>
    </location>
    <ligand>
        <name>substrate</name>
    </ligand>
</feature>
<feature type="binding site" evidence="9 11">
    <location>
        <begin position="64"/>
        <end position="67"/>
    </location>
    <ligand>
        <name>substrate</name>
    </ligand>
</feature>
<dbReference type="HAMAP" id="MF_00087">
    <property type="entry name" value="Glu_tRNA_reductase"/>
    <property type="match status" value="1"/>
</dbReference>
<evidence type="ECO:0000259" key="15">
    <source>
        <dbReference type="Pfam" id="PF00745"/>
    </source>
</evidence>
<dbReference type="RefSeq" id="WP_231962440.1">
    <property type="nucleotide sequence ID" value="NZ_CP036276.1"/>
</dbReference>
<dbReference type="Pfam" id="PF05201">
    <property type="entry name" value="GlutR_N"/>
    <property type="match status" value="1"/>
</dbReference>
<dbReference type="UniPathway" id="UPA00251">
    <property type="reaction ID" value="UER00316"/>
</dbReference>
<accession>A0A517ZWC4</accession>
<dbReference type="FunFam" id="3.30.460.30:FF:000001">
    <property type="entry name" value="Glutamyl-tRNA reductase"/>
    <property type="match status" value="1"/>
</dbReference>
<dbReference type="Proteomes" id="UP000319383">
    <property type="component" value="Chromosome"/>
</dbReference>
<dbReference type="InterPro" id="IPR036291">
    <property type="entry name" value="NAD(P)-bd_dom_sf"/>
</dbReference>
<evidence type="ECO:0000313" key="18">
    <source>
        <dbReference type="EMBL" id="QDU46802.1"/>
    </source>
</evidence>
<evidence type="ECO:0000256" key="8">
    <source>
        <dbReference type="ARBA" id="ARBA00068659"/>
    </source>
</evidence>
<comment type="pathway">
    <text evidence="1 9 14">Porphyrin-containing compound metabolism; protoporphyrin-IX biosynthesis; 5-aminolevulinate from L-glutamyl-tRNA(Glu): step 1/2.</text>
</comment>
<evidence type="ECO:0000313" key="19">
    <source>
        <dbReference type="Proteomes" id="UP000319383"/>
    </source>
</evidence>
<keyword evidence="19" id="KW-1185">Reference proteome</keyword>
<feature type="site" description="Important for activity" evidence="9 13">
    <location>
        <position position="116"/>
    </location>
</feature>
<evidence type="ECO:0000256" key="12">
    <source>
        <dbReference type="PIRSR" id="PIRSR000445-3"/>
    </source>
</evidence>
<feature type="domain" description="Quinate/shikimate 5-dehydrogenase/glutamyl-tRNA reductase" evidence="16">
    <location>
        <begin position="191"/>
        <end position="324"/>
    </location>
</feature>
<dbReference type="PROSITE" id="PS00747">
    <property type="entry name" value="GLUTR"/>
    <property type="match status" value="1"/>
</dbReference>
<proteinExistence type="inferred from homology"/>
<dbReference type="InterPro" id="IPR036343">
    <property type="entry name" value="GluRdtase_N_sf"/>
</dbReference>
<gene>
    <name evidence="9 18" type="primary">hemA</name>
    <name evidence="18" type="ORF">Mal52_53240</name>
</gene>
<dbReference type="SUPFAM" id="SSF69742">
    <property type="entry name" value="Glutamyl tRNA-reductase catalytic, N-terminal domain"/>
    <property type="match status" value="1"/>
</dbReference>
<evidence type="ECO:0000256" key="14">
    <source>
        <dbReference type="RuleBase" id="RU000584"/>
    </source>
</evidence>
<dbReference type="NCBIfam" id="TIGR01035">
    <property type="entry name" value="hemA"/>
    <property type="match status" value="1"/>
</dbReference>
<dbReference type="AlphaFoldDB" id="A0A517ZWC4"/>
<keyword evidence="6 9" id="KW-0627">Porphyrin biosynthesis</keyword>